<dbReference type="Gene3D" id="3.90.70.10">
    <property type="entry name" value="Cysteine proteinases"/>
    <property type="match status" value="1"/>
</dbReference>
<evidence type="ECO:0000256" key="2">
    <source>
        <dbReference type="ARBA" id="ARBA00022670"/>
    </source>
</evidence>
<evidence type="ECO:0000259" key="9">
    <source>
        <dbReference type="SMART" id="SM00848"/>
    </source>
</evidence>
<dbReference type="PANTHER" id="PTHR12411">
    <property type="entry name" value="CYSTEINE PROTEASE FAMILY C1-RELATED"/>
    <property type="match status" value="1"/>
</dbReference>
<sequence>MKVSIFFFVTLVVYTYGLKDDEIAQKWRQFQVDYGKTYRSPIEAKKRFNIFKQNVREIDEHNLIYDVGVYTYKKGINQFADWSKQEFQQYVNKGFIGRPSRLRQFVQHVGSSKSSDLPESVDWRQKGIVSPVKDQGRCGSCWAFSAVGAIEAQLAQKQNLTVLSEQNIIDCSWDEGNQGCDGGWMTEAFDYVKENGIESEADYPYLAYDDDCAANSSKVITKIKSYVEIKAGDENDLQNAIANKGPVAVAIDASWNFQLYSNGVLIDDDCSSDSLNHGVLAVGYGSEDGKDYYIIKNSWGDKWGEAGYLKLARNSNNMCGIASVASYPEI</sequence>
<evidence type="ECO:0000313" key="10">
    <source>
        <dbReference type="EMBL" id="KAK9887931.1"/>
    </source>
</evidence>
<evidence type="ECO:0000313" key="11">
    <source>
        <dbReference type="Proteomes" id="UP001431783"/>
    </source>
</evidence>
<evidence type="ECO:0000256" key="5">
    <source>
        <dbReference type="ARBA" id="ARBA00023145"/>
    </source>
</evidence>
<organism evidence="10 11">
    <name type="scientific">Henosepilachna vigintioctopunctata</name>
    <dbReference type="NCBI Taxonomy" id="420089"/>
    <lineage>
        <taxon>Eukaryota</taxon>
        <taxon>Metazoa</taxon>
        <taxon>Ecdysozoa</taxon>
        <taxon>Arthropoda</taxon>
        <taxon>Hexapoda</taxon>
        <taxon>Insecta</taxon>
        <taxon>Pterygota</taxon>
        <taxon>Neoptera</taxon>
        <taxon>Endopterygota</taxon>
        <taxon>Coleoptera</taxon>
        <taxon>Polyphaga</taxon>
        <taxon>Cucujiformia</taxon>
        <taxon>Coccinelloidea</taxon>
        <taxon>Coccinellidae</taxon>
        <taxon>Epilachninae</taxon>
        <taxon>Epilachnini</taxon>
        <taxon>Henosepilachna</taxon>
    </lineage>
</organism>
<dbReference type="PRINTS" id="PR00705">
    <property type="entry name" value="PAPAIN"/>
</dbReference>
<protein>
    <submittedName>
        <fullName evidence="10">Uncharacterized protein</fullName>
    </submittedName>
</protein>
<dbReference type="InterPro" id="IPR000668">
    <property type="entry name" value="Peptidase_C1A_C"/>
</dbReference>
<keyword evidence="7" id="KW-0732">Signal</keyword>
<dbReference type="CDD" id="cd02248">
    <property type="entry name" value="Peptidase_C1A"/>
    <property type="match status" value="1"/>
</dbReference>
<feature type="domain" description="Cathepsin propeptide inhibitor" evidence="9">
    <location>
        <begin position="27"/>
        <end position="87"/>
    </location>
</feature>
<dbReference type="AlphaFoldDB" id="A0AAW1V4G9"/>
<accession>A0AAW1V4G9</accession>
<dbReference type="FunFam" id="3.90.70.10:FF:000006">
    <property type="entry name" value="Cathepsin S"/>
    <property type="match status" value="1"/>
</dbReference>
<evidence type="ECO:0000256" key="6">
    <source>
        <dbReference type="ARBA" id="ARBA00023157"/>
    </source>
</evidence>
<comment type="caution">
    <text evidence="10">The sequence shown here is derived from an EMBL/GenBank/DDBJ whole genome shotgun (WGS) entry which is preliminary data.</text>
</comment>
<reference evidence="10 11" key="1">
    <citation type="submission" date="2023-03" db="EMBL/GenBank/DDBJ databases">
        <title>Genome insight into feeding habits of ladybird beetles.</title>
        <authorList>
            <person name="Li H.-S."/>
            <person name="Huang Y.-H."/>
            <person name="Pang H."/>
        </authorList>
    </citation>
    <scope>NUCLEOTIDE SEQUENCE [LARGE SCALE GENOMIC DNA]</scope>
    <source>
        <strain evidence="10">SYSU_2023b</strain>
        <tissue evidence="10">Whole body</tissue>
    </source>
</reference>
<dbReference type="SMART" id="SM00848">
    <property type="entry name" value="Inhibitor_I29"/>
    <property type="match status" value="1"/>
</dbReference>
<evidence type="ECO:0000256" key="1">
    <source>
        <dbReference type="ARBA" id="ARBA00008455"/>
    </source>
</evidence>
<dbReference type="Proteomes" id="UP001431783">
    <property type="component" value="Unassembled WGS sequence"/>
</dbReference>
<dbReference type="InterPro" id="IPR025660">
    <property type="entry name" value="Pept_his_AS"/>
</dbReference>
<dbReference type="SMART" id="SM00645">
    <property type="entry name" value="Pept_C1"/>
    <property type="match status" value="1"/>
</dbReference>
<dbReference type="InterPro" id="IPR039417">
    <property type="entry name" value="Peptidase_C1A_papain-like"/>
</dbReference>
<comment type="similarity">
    <text evidence="1">Belongs to the peptidase C1 family.</text>
</comment>
<dbReference type="InterPro" id="IPR038765">
    <property type="entry name" value="Papain-like_cys_pep_sf"/>
</dbReference>
<dbReference type="EMBL" id="JARQZJ010000121">
    <property type="protein sequence ID" value="KAK9887931.1"/>
    <property type="molecule type" value="Genomic_DNA"/>
</dbReference>
<feature type="signal peptide" evidence="7">
    <location>
        <begin position="1"/>
        <end position="17"/>
    </location>
</feature>
<keyword evidence="11" id="KW-1185">Reference proteome</keyword>
<name>A0AAW1V4G9_9CUCU</name>
<evidence type="ECO:0000256" key="4">
    <source>
        <dbReference type="ARBA" id="ARBA00022807"/>
    </source>
</evidence>
<dbReference type="Pfam" id="PF00112">
    <property type="entry name" value="Peptidase_C1"/>
    <property type="match status" value="1"/>
</dbReference>
<proteinExistence type="inferred from homology"/>
<evidence type="ECO:0000256" key="7">
    <source>
        <dbReference type="SAM" id="SignalP"/>
    </source>
</evidence>
<feature type="chain" id="PRO_5043889749" evidence="7">
    <location>
        <begin position="18"/>
        <end position="330"/>
    </location>
</feature>
<dbReference type="SUPFAM" id="SSF54001">
    <property type="entry name" value="Cysteine proteinases"/>
    <property type="match status" value="1"/>
</dbReference>
<keyword evidence="2" id="KW-0645">Protease</keyword>
<dbReference type="InterPro" id="IPR000169">
    <property type="entry name" value="Pept_cys_AS"/>
</dbReference>
<keyword evidence="3" id="KW-0378">Hydrolase</keyword>
<dbReference type="PROSITE" id="PS00639">
    <property type="entry name" value="THIOL_PROTEASE_HIS"/>
    <property type="match status" value="1"/>
</dbReference>
<evidence type="ECO:0000256" key="3">
    <source>
        <dbReference type="ARBA" id="ARBA00022801"/>
    </source>
</evidence>
<keyword evidence="4" id="KW-0788">Thiol protease</keyword>
<dbReference type="InterPro" id="IPR013201">
    <property type="entry name" value="Prot_inhib_I29"/>
</dbReference>
<keyword evidence="5" id="KW-0865">Zymogen</keyword>
<keyword evidence="6" id="KW-1015">Disulfide bond</keyword>
<dbReference type="GO" id="GO:0006508">
    <property type="term" value="P:proteolysis"/>
    <property type="evidence" value="ECO:0007669"/>
    <property type="project" value="UniProtKB-KW"/>
</dbReference>
<dbReference type="InterPro" id="IPR013128">
    <property type="entry name" value="Peptidase_C1A"/>
</dbReference>
<dbReference type="PROSITE" id="PS00139">
    <property type="entry name" value="THIOL_PROTEASE_CYS"/>
    <property type="match status" value="1"/>
</dbReference>
<gene>
    <name evidence="10" type="ORF">WA026_000231</name>
</gene>
<dbReference type="Pfam" id="PF08246">
    <property type="entry name" value="Inhibitor_I29"/>
    <property type="match status" value="1"/>
</dbReference>
<evidence type="ECO:0000259" key="8">
    <source>
        <dbReference type="SMART" id="SM00645"/>
    </source>
</evidence>
<feature type="domain" description="Peptidase C1A papain C-terminal" evidence="8">
    <location>
        <begin position="117"/>
        <end position="329"/>
    </location>
</feature>
<dbReference type="GO" id="GO:0008234">
    <property type="term" value="F:cysteine-type peptidase activity"/>
    <property type="evidence" value="ECO:0007669"/>
    <property type="project" value="UniProtKB-KW"/>
</dbReference>